<reference evidence="3 4" key="1">
    <citation type="submission" date="2015-06" db="EMBL/GenBank/DDBJ databases">
        <title>Talaromyces atroroseus IBT 11181 draft genome.</title>
        <authorList>
            <person name="Rasmussen K.B."/>
            <person name="Rasmussen S."/>
            <person name="Petersen B."/>
            <person name="Sicheritz-Ponten T."/>
            <person name="Mortensen U.H."/>
            <person name="Thrane U."/>
        </authorList>
    </citation>
    <scope>NUCLEOTIDE SEQUENCE [LARGE SCALE GENOMIC DNA]</scope>
    <source>
        <strain evidence="3 4">IBT 11181</strain>
    </source>
</reference>
<dbReference type="EMBL" id="LFMY01000001">
    <property type="protein sequence ID" value="OKL63775.1"/>
    <property type="molecule type" value="Genomic_DNA"/>
</dbReference>
<evidence type="ECO:0000313" key="4">
    <source>
        <dbReference type="Proteomes" id="UP000214365"/>
    </source>
</evidence>
<feature type="compositionally biased region" description="Polar residues" evidence="1">
    <location>
        <begin position="413"/>
        <end position="424"/>
    </location>
</feature>
<keyword evidence="4" id="KW-1185">Reference proteome</keyword>
<feature type="region of interest" description="Disordered" evidence="1">
    <location>
        <begin position="865"/>
        <end position="899"/>
    </location>
</feature>
<evidence type="ECO:0000256" key="2">
    <source>
        <dbReference type="SAM" id="Phobius"/>
    </source>
</evidence>
<feature type="transmembrane region" description="Helical" evidence="2">
    <location>
        <begin position="6"/>
        <end position="30"/>
    </location>
</feature>
<dbReference type="Proteomes" id="UP000214365">
    <property type="component" value="Unassembled WGS sequence"/>
</dbReference>
<feature type="region of interest" description="Disordered" evidence="1">
    <location>
        <begin position="530"/>
        <end position="728"/>
    </location>
</feature>
<accession>A0A225BA11</accession>
<sequence length="899" mass="97990">MLSIPVVIAVSVGCSALLIVGVILGVAVWWRARQDRLSLAVAQAHRATAHQAQVCNSLATDSPINSPLPTYPYGMRNDWAPLASQETFQSQPKTSPPVLKKEKSKSIRRSISKSLSKSLSIGRSSQKPIALEPLPNLQSDPCKILPDAKEKEPKSAIAGFSELPTETTPRCTPEREREDITTLEMFNTRPGSTAWPLLKSEQRLSSVAGGQPAYCDYNHTRLRNGSITAQTAGTAPDMPMPAPPLNVPQSYQLSREDSLMNMSSLSLETANSSILDDGMRGSMSADPEFNYSPSLPPCPTFTPFSPYDIVIGGTVARDCAAHRRTQSQRLSSSTAHLTSVAMESGRDLDGRQSPRRSLTTREVSPQAPDWSSRLPRRSETVLSSSSSLGRGSSRPVSSLSGTSPKPFHPSGQGLYSRQDFGSQSHRQERYSMYEKPHSKEEQNTVFSKSLGDRPKSIQAPSPRASRESLVRAAPLPSAMKSTHSVKKGHRRQNCVRISIHPPITFGGPAFSPMLEEPEEVLDLENDLVNPVKQPQPAQSHSNNNSASRGGSRERRTPRHRSTGSIQEGSSIHNTSPNANSRIPRANTSRKRPHSRTSSVDDDVFMSENHTILPNNIISPPPDDSHLVSTPSPERHEPFWSLPRSDEFAGSSPKLPANASTGSPRRTAPKGPRNQPGKSPKKAATPPSLTVDTSYNSGQTILAGALPSQGSPRSKNINRSLSLAPSPTKDVRKSITLLRRMNSEACDEDSRQYRLMGRNASITRHKDRNSVTPPGHRSSVRSNDSLTIWEDASKDDNVISPLARQKKQPFRILERIDSEGIAEESFNSAMDNQAQLTIRQVPPSSSIITIEDNTNSGSADGFAHKLGNSMTTMQTPNRKARGYVAPTPGSLYDGDGFLKE</sequence>
<feature type="region of interest" description="Disordered" evidence="1">
    <location>
        <begin position="758"/>
        <end position="783"/>
    </location>
</feature>
<feature type="region of interest" description="Disordered" evidence="1">
    <location>
        <begin position="324"/>
        <end position="494"/>
    </location>
</feature>
<keyword evidence="2" id="KW-1133">Transmembrane helix</keyword>
<feature type="compositionally biased region" description="Polar residues" evidence="1">
    <location>
        <begin position="562"/>
        <end position="580"/>
    </location>
</feature>
<feature type="compositionally biased region" description="Low complexity" evidence="1">
    <location>
        <begin position="380"/>
        <end position="404"/>
    </location>
</feature>
<feature type="region of interest" description="Disordered" evidence="1">
    <location>
        <begin position="85"/>
        <end position="141"/>
    </location>
</feature>
<feature type="compositionally biased region" description="Polar residues" evidence="1">
    <location>
        <begin position="707"/>
        <end position="724"/>
    </location>
</feature>
<evidence type="ECO:0000256" key="1">
    <source>
        <dbReference type="SAM" id="MobiDB-lite"/>
    </source>
</evidence>
<dbReference type="GeneID" id="31000447"/>
<keyword evidence="2" id="KW-0472">Membrane</keyword>
<feature type="compositionally biased region" description="Polar residues" evidence="1">
    <location>
        <begin position="867"/>
        <end position="876"/>
    </location>
</feature>
<feature type="compositionally biased region" description="Polar residues" evidence="1">
    <location>
        <begin position="686"/>
        <end position="699"/>
    </location>
</feature>
<name>A0A225BA11_TALAT</name>
<protein>
    <submittedName>
        <fullName evidence="3">Uncharacterized protein</fullName>
    </submittedName>
</protein>
<keyword evidence="2" id="KW-0812">Transmembrane</keyword>
<gene>
    <name evidence="3" type="ORF">UA08_00692</name>
</gene>
<dbReference type="RefSeq" id="XP_020123896.1">
    <property type="nucleotide sequence ID" value="XM_020260526.1"/>
</dbReference>
<feature type="compositionally biased region" description="Basic residues" evidence="1">
    <location>
        <begin position="483"/>
        <end position="493"/>
    </location>
</feature>
<feature type="compositionally biased region" description="Polar residues" evidence="1">
    <location>
        <begin position="607"/>
        <end position="617"/>
    </location>
</feature>
<evidence type="ECO:0000313" key="3">
    <source>
        <dbReference type="EMBL" id="OKL63775.1"/>
    </source>
</evidence>
<dbReference type="AlphaFoldDB" id="A0A225BA11"/>
<feature type="compositionally biased region" description="Basic and acidic residues" evidence="1">
    <location>
        <begin position="425"/>
        <end position="442"/>
    </location>
</feature>
<dbReference type="OrthoDB" id="3546893at2759"/>
<comment type="caution">
    <text evidence="3">The sequence shown here is derived from an EMBL/GenBank/DDBJ whole genome shotgun (WGS) entry which is preliminary data.</text>
</comment>
<feature type="compositionally biased region" description="Low complexity" evidence="1">
    <location>
        <begin position="112"/>
        <end position="125"/>
    </location>
</feature>
<proteinExistence type="predicted"/>
<organism evidence="3 4">
    <name type="scientific">Talaromyces atroroseus</name>
    <dbReference type="NCBI Taxonomy" id="1441469"/>
    <lineage>
        <taxon>Eukaryota</taxon>
        <taxon>Fungi</taxon>
        <taxon>Dikarya</taxon>
        <taxon>Ascomycota</taxon>
        <taxon>Pezizomycotina</taxon>
        <taxon>Eurotiomycetes</taxon>
        <taxon>Eurotiomycetidae</taxon>
        <taxon>Eurotiales</taxon>
        <taxon>Trichocomaceae</taxon>
        <taxon>Talaromyces</taxon>
        <taxon>Talaromyces sect. Trachyspermi</taxon>
    </lineage>
</organism>